<dbReference type="InterPro" id="IPR015421">
    <property type="entry name" value="PyrdxlP-dep_Trfase_major"/>
</dbReference>
<dbReference type="InterPro" id="IPR005814">
    <property type="entry name" value="Aminotrans_3"/>
</dbReference>
<dbReference type="NCBIfam" id="TIGR00508">
    <property type="entry name" value="bioA"/>
    <property type="match status" value="1"/>
</dbReference>
<comment type="similarity">
    <text evidence="9">Belongs to the class-III pyridoxal-phosphate-dependent aminotransferase family. BioA subfamily.</text>
</comment>
<feature type="site" description="Participates in the substrate recognition with KAPA and in a stacking interaction with the adenine ring of SAM" evidence="9">
    <location>
        <position position="24"/>
    </location>
</feature>
<name>A0A9W6IMT2_9PROT</name>
<dbReference type="HAMAP" id="MF_00834">
    <property type="entry name" value="BioA"/>
    <property type="match status" value="1"/>
</dbReference>
<keyword evidence="5 9" id="KW-0949">S-adenosyl-L-methionine</keyword>
<dbReference type="NCBIfam" id="NF004624">
    <property type="entry name" value="PRK05964.1"/>
    <property type="match status" value="1"/>
</dbReference>
<sequence length="434" mass="46614">MSNTLKTALPGGFKPEGRHLWRPYTQMKTAQPALPVVSAGGVRLNLADGRSLIDGVSSWWTTVHGYSHPHIVGAICDQVERLSHVMLGGLTHAPAERLAARLAALAPGDLDHVFFCESGSVSVEIAMKMAVQSWINRGVHGRTRFVCFRGGYHGDTIATMSVCDPEEGMHALFAGSLPQQIVADLPQDSESTARFEALLDAHAHEIAGVVTEPLVQGAGGMRFFSPETLRTIRAACDARGLPLIVDEIMTGFGRLGTMFACEKAGIVPDVMTVSKALTGGTLPLAAAIASRGMFEHFWRDEASAALMHGPTYMGNPAACAAANASLDLFEREPRLDQVAQIEAAYARLLPPARDIPGVVDVRWQGAIGVIEMPGLPELDALKSGFVEAGVWVRPFGNIVYLMPPYVISQEDLEHLIRTTVAVTRAWAEHHFGAG</sequence>
<keyword evidence="9" id="KW-0963">Cytoplasm</keyword>
<dbReference type="GO" id="GO:0004015">
    <property type="term" value="F:adenosylmethionine-8-amino-7-oxononanoate transaminase activity"/>
    <property type="evidence" value="ECO:0007669"/>
    <property type="project" value="UniProtKB-UniRule"/>
</dbReference>
<keyword evidence="7 9" id="KW-0663">Pyridoxal phosphate</keyword>
<feature type="binding site" evidence="9">
    <location>
        <position position="59"/>
    </location>
    <ligand>
        <name>substrate</name>
    </ligand>
</feature>
<proteinExistence type="inferred from homology"/>
<feature type="binding site" evidence="9">
    <location>
        <position position="393"/>
    </location>
    <ligand>
        <name>substrate</name>
    </ligand>
</feature>
<dbReference type="Gene3D" id="3.90.1150.10">
    <property type="entry name" value="Aspartate Aminotransferase, domain 1"/>
    <property type="match status" value="1"/>
</dbReference>
<evidence type="ECO:0000313" key="10">
    <source>
        <dbReference type="EMBL" id="GLK52402.1"/>
    </source>
</evidence>
<dbReference type="EMBL" id="BSFE01000004">
    <property type="protein sequence ID" value="GLK52402.1"/>
    <property type="molecule type" value="Genomic_DNA"/>
</dbReference>
<feature type="modified residue" description="N6-(pyridoxal phosphate)lysine" evidence="9">
    <location>
        <position position="275"/>
    </location>
</feature>
<dbReference type="FunFam" id="3.40.640.10:FF:000004">
    <property type="entry name" value="Acetylornithine aminotransferase"/>
    <property type="match status" value="1"/>
</dbReference>
<comment type="function">
    <text evidence="9">Catalyzes the transfer of the alpha-amino group from S-adenosyl-L-methionine (SAM) to 7-keto-8-aminopelargonic acid (KAPA) to form 7,8-diaminopelargonic acid (DAPA). It is the only aminotransferase known to utilize SAM as an amino donor.</text>
</comment>
<dbReference type="Proteomes" id="UP001143486">
    <property type="component" value="Unassembled WGS sequence"/>
</dbReference>
<dbReference type="CDD" id="cd00610">
    <property type="entry name" value="OAT_like"/>
    <property type="match status" value="1"/>
</dbReference>
<keyword evidence="6 9" id="KW-0093">Biotin biosynthesis</keyword>
<keyword evidence="4 9" id="KW-0808">Transferase</keyword>
<reference evidence="10" key="1">
    <citation type="journal article" date="2014" name="Int. J. Syst. Evol. Microbiol.">
        <title>Complete genome sequence of Corynebacterium casei LMG S-19264T (=DSM 44701T), isolated from a smear-ripened cheese.</title>
        <authorList>
            <consortium name="US DOE Joint Genome Institute (JGI-PGF)"/>
            <person name="Walter F."/>
            <person name="Albersmeier A."/>
            <person name="Kalinowski J."/>
            <person name="Ruckert C."/>
        </authorList>
    </citation>
    <scope>NUCLEOTIDE SEQUENCE</scope>
    <source>
        <strain evidence="10">VKM B-1513</strain>
    </source>
</reference>
<feature type="binding site" evidence="9">
    <location>
        <position position="152"/>
    </location>
    <ligand>
        <name>substrate</name>
    </ligand>
</feature>
<feature type="binding site" evidence="9">
    <location>
        <position position="309"/>
    </location>
    <ligand>
        <name>substrate</name>
    </ligand>
</feature>
<evidence type="ECO:0000256" key="5">
    <source>
        <dbReference type="ARBA" id="ARBA00022691"/>
    </source>
</evidence>
<dbReference type="InterPro" id="IPR049704">
    <property type="entry name" value="Aminotrans_3_PPA_site"/>
</dbReference>
<protein>
    <recommendedName>
        <fullName evidence="9">Adenosylmethionine-8-amino-7-oxononanoate aminotransferase</fullName>
        <ecNumber evidence="9">2.6.1.62</ecNumber>
    </recommendedName>
    <alternativeName>
        <fullName evidence="9">7,8-diamino-pelargonic acid aminotransferase</fullName>
        <shortName evidence="9">DAPA AT</shortName>
        <shortName evidence="9">DAPA aminotransferase</shortName>
    </alternativeName>
    <alternativeName>
        <fullName evidence="9">7,8-diaminononanoate synthase</fullName>
        <shortName evidence="9">DANS</shortName>
    </alternativeName>
    <alternativeName>
        <fullName evidence="9">Diaminopelargonic acid synthase</fullName>
    </alternativeName>
</protein>
<evidence type="ECO:0000256" key="3">
    <source>
        <dbReference type="ARBA" id="ARBA00022576"/>
    </source>
</evidence>
<dbReference type="Pfam" id="PF00202">
    <property type="entry name" value="Aminotran_3"/>
    <property type="match status" value="1"/>
</dbReference>
<comment type="cofactor">
    <cofactor evidence="1 9">
        <name>pyridoxal 5'-phosphate</name>
        <dbReference type="ChEBI" id="CHEBI:597326"/>
    </cofactor>
</comment>
<comment type="catalytic activity">
    <reaction evidence="8 9">
        <text>(8S)-8-amino-7-oxononanoate + S-adenosyl-L-methionine = S-adenosyl-4-methylsulfanyl-2-oxobutanoate + (7R,8S)-7,8-diammoniononanoate</text>
        <dbReference type="Rhea" id="RHEA:16861"/>
        <dbReference type="ChEBI" id="CHEBI:16490"/>
        <dbReference type="ChEBI" id="CHEBI:59789"/>
        <dbReference type="ChEBI" id="CHEBI:149468"/>
        <dbReference type="ChEBI" id="CHEBI:149469"/>
        <dbReference type="EC" id="2.6.1.62"/>
    </reaction>
</comment>
<evidence type="ECO:0000256" key="6">
    <source>
        <dbReference type="ARBA" id="ARBA00022756"/>
    </source>
</evidence>
<dbReference type="InterPro" id="IPR015422">
    <property type="entry name" value="PyrdxlP-dep_Trfase_small"/>
</dbReference>
<gene>
    <name evidence="9" type="primary">bioA</name>
    <name evidence="10" type="ORF">GCM10017621_19100</name>
</gene>
<dbReference type="GO" id="GO:0005737">
    <property type="term" value="C:cytoplasm"/>
    <property type="evidence" value="ECO:0007669"/>
    <property type="project" value="UniProtKB-SubCell"/>
</dbReference>
<dbReference type="PANTHER" id="PTHR42684:SF17">
    <property type="entry name" value="ADENOSYLMETHIONINE-8-AMINO-7-OXONONANOATE AMINOTRANSFERASE"/>
    <property type="match status" value="1"/>
</dbReference>
<reference evidence="10" key="2">
    <citation type="submission" date="2023-01" db="EMBL/GenBank/DDBJ databases">
        <authorList>
            <person name="Sun Q."/>
            <person name="Evtushenko L."/>
        </authorList>
    </citation>
    <scope>NUCLEOTIDE SEQUENCE</scope>
    <source>
        <strain evidence="10">VKM B-1513</strain>
    </source>
</reference>
<evidence type="ECO:0000256" key="7">
    <source>
        <dbReference type="ARBA" id="ARBA00022898"/>
    </source>
</evidence>
<dbReference type="PROSITE" id="PS00600">
    <property type="entry name" value="AA_TRANSFER_CLASS_3"/>
    <property type="match status" value="1"/>
</dbReference>
<feature type="binding site" evidence="9">
    <location>
        <position position="275"/>
    </location>
    <ligand>
        <name>substrate</name>
    </ligand>
</feature>
<dbReference type="Gene3D" id="3.40.640.10">
    <property type="entry name" value="Type I PLP-dependent aspartate aminotransferase-like (Major domain)"/>
    <property type="match status" value="1"/>
</dbReference>
<feature type="binding site" evidence="9">
    <location>
        <position position="246"/>
    </location>
    <ligand>
        <name>pyridoxal 5'-phosphate</name>
        <dbReference type="ChEBI" id="CHEBI:597326"/>
    </ligand>
</feature>
<dbReference type="EC" id="2.6.1.62" evidence="9"/>
<evidence type="ECO:0000313" key="11">
    <source>
        <dbReference type="Proteomes" id="UP001143486"/>
    </source>
</evidence>
<accession>A0A9W6IMT2</accession>
<organism evidence="10 11">
    <name type="scientific">Maricaulis virginensis</name>
    <dbReference type="NCBI Taxonomy" id="144022"/>
    <lineage>
        <taxon>Bacteria</taxon>
        <taxon>Pseudomonadati</taxon>
        <taxon>Pseudomonadota</taxon>
        <taxon>Alphaproteobacteria</taxon>
        <taxon>Maricaulales</taxon>
        <taxon>Maricaulaceae</taxon>
        <taxon>Maricaulis</taxon>
    </lineage>
</organism>
<dbReference type="AlphaFoldDB" id="A0A9W6IMT2"/>
<evidence type="ECO:0000256" key="1">
    <source>
        <dbReference type="ARBA" id="ARBA00001933"/>
    </source>
</evidence>
<dbReference type="GO" id="GO:0030170">
    <property type="term" value="F:pyridoxal phosphate binding"/>
    <property type="evidence" value="ECO:0007669"/>
    <property type="project" value="UniProtKB-UniRule"/>
</dbReference>
<dbReference type="PANTHER" id="PTHR42684">
    <property type="entry name" value="ADENOSYLMETHIONINE-8-AMINO-7-OXONONANOATE AMINOTRANSFERASE"/>
    <property type="match status" value="1"/>
</dbReference>
<comment type="pathway">
    <text evidence="2 9">Cofactor biosynthesis; biotin biosynthesis; 7,8-diaminononanoate from 8-amino-7-oxononanoate (SAM route): step 1/1.</text>
</comment>
<evidence type="ECO:0000256" key="4">
    <source>
        <dbReference type="ARBA" id="ARBA00022679"/>
    </source>
</evidence>
<evidence type="ECO:0000256" key="9">
    <source>
        <dbReference type="HAMAP-Rule" id="MF_00834"/>
    </source>
</evidence>
<evidence type="ECO:0000256" key="2">
    <source>
        <dbReference type="ARBA" id="ARBA00005063"/>
    </source>
</evidence>
<dbReference type="InterPro" id="IPR005815">
    <property type="entry name" value="BioA"/>
</dbReference>
<dbReference type="PIRSF" id="PIRSF000521">
    <property type="entry name" value="Transaminase_4ab_Lys_Orn"/>
    <property type="match status" value="1"/>
</dbReference>
<comment type="subcellular location">
    <subcellularLocation>
        <location evidence="9">Cytoplasm</location>
    </subcellularLocation>
</comment>
<dbReference type="GO" id="GO:0009102">
    <property type="term" value="P:biotin biosynthetic process"/>
    <property type="evidence" value="ECO:0007669"/>
    <property type="project" value="UniProtKB-UniRule"/>
</dbReference>
<evidence type="ECO:0000256" key="8">
    <source>
        <dbReference type="ARBA" id="ARBA00048449"/>
    </source>
</evidence>
<dbReference type="SUPFAM" id="SSF53383">
    <property type="entry name" value="PLP-dependent transferases"/>
    <property type="match status" value="1"/>
</dbReference>
<comment type="caution">
    <text evidence="10">The sequence shown here is derived from an EMBL/GenBank/DDBJ whole genome shotgun (WGS) entry which is preliminary data.</text>
</comment>
<keyword evidence="3 9" id="KW-0032">Aminotransferase</keyword>
<feature type="binding site" evidence="9">
    <location>
        <begin position="310"/>
        <end position="311"/>
    </location>
    <ligand>
        <name>pyridoxal 5'-phosphate</name>
        <dbReference type="ChEBI" id="CHEBI:597326"/>
    </ligand>
</feature>
<dbReference type="RefSeq" id="WP_271186769.1">
    <property type="nucleotide sequence ID" value="NZ_BSFE01000004.1"/>
</dbReference>
<dbReference type="InterPro" id="IPR015424">
    <property type="entry name" value="PyrdxlP-dep_Trfase"/>
</dbReference>
<comment type="subunit">
    <text evidence="9">Homodimer.</text>
</comment>
<feature type="binding site" evidence="9">
    <location>
        <begin position="119"/>
        <end position="120"/>
    </location>
    <ligand>
        <name>pyridoxal 5'-phosphate</name>
        <dbReference type="ChEBI" id="CHEBI:597326"/>
    </ligand>
</feature>
<keyword evidence="11" id="KW-1185">Reference proteome</keyword>